<dbReference type="InterPro" id="IPR004089">
    <property type="entry name" value="MCPsignal_dom"/>
</dbReference>
<dbReference type="GO" id="GO:0016020">
    <property type="term" value="C:membrane"/>
    <property type="evidence" value="ECO:0007669"/>
    <property type="project" value="InterPro"/>
</dbReference>
<keyword evidence="1 2" id="KW-0807">Transducer</keyword>
<dbReference type="STRING" id="1450648.CLORY_43560"/>
<reference evidence="5 6" key="1">
    <citation type="submission" date="2017-03" db="EMBL/GenBank/DDBJ databases">
        <title>Genome sequence of Clostridium oryzae DSM 28571.</title>
        <authorList>
            <person name="Poehlein A."/>
            <person name="Daniel R."/>
        </authorList>
    </citation>
    <scope>NUCLEOTIDE SEQUENCE [LARGE SCALE GENOMIC DNA]</scope>
    <source>
        <strain evidence="5 6">DSM 28571</strain>
    </source>
</reference>
<accession>A0A1V4I779</accession>
<dbReference type="OrthoDB" id="1887545at2"/>
<organism evidence="5 6">
    <name type="scientific">Clostridium oryzae</name>
    <dbReference type="NCBI Taxonomy" id="1450648"/>
    <lineage>
        <taxon>Bacteria</taxon>
        <taxon>Bacillati</taxon>
        <taxon>Bacillota</taxon>
        <taxon>Clostridia</taxon>
        <taxon>Eubacteriales</taxon>
        <taxon>Clostridiaceae</taxon>
        <taxon>Clostridium</taxon>
    </lineage>
</organism>
<dbReference type="RefSeq" id="WP_079428483.1">
    <property type="nucleotide sequence ID" value="NZ_MZGV01000104.1"/>
</dbReference>
<keyword evidence="3" id="KW-0472">Membrane</keyword>
<evidence type="ECO:0000313" key="5">
    <source>
        <dbReference type="EMBL" id="OPJ55754.1"/>
    </source>
</evidence>
<dbReference type="EMBL" id="MZGV01000104">
    <property type="protein sequence ID" value="OPJ55754.1"/>
    <property type="molecule type" value="Genomic_DNA"/>
</dbReference>
<feature type="domain" description="Methyl-accepting transducer" evidence="4">
    <location>
        <begin position="132"/>
        <end position="369"/>
    </location>
</feature>
<dbReference type="Proteomes" id="UP000190080">
    <property type="component" value="Unassembled WGS sequence"/>
</dbReference>
<dbReference type="PANTHER" id="PTHR32089:SF112">
    <property type="entry name" value="LYSOZYME-LIKE PROTEIN-RELATED"/>
    <property type="match status" value="1"/>
</dbReference>
<dbReference type="GO" id="GO:0007165">
    <property type="term" value="P:signal transduction"/>
    <property type="evidence" value="ECO:0007669"/>
    <property type="project" value="UniProtKB-KW"/>
</dbReference>
<evidence type="ECO:0000259" key="4">
    <source>
        <dbReference type="PROSITE" id="PS50111"/>
    </source>
</evidence>
<dbReference type="PROSITE" id="PS50111">
    <property type="entry name" value="CHEMOTAXIS_TRANSDUC_2"/>
    <property type="match status" value="1"/>
</dbReference>
<evidence type="ECO:0000256" key="2">
    <source>
        <dbReference type="PROSITE-ProRule" id="PRU00284"/>
    </source>
</evidence>
<gene>
    <name evidence="5" type="primary">mcp4_4</name>
    <name evidence="5" type="ORF">CLORY_43560</name>
</gene>
<dbReference type="PANTHER" id="PTHR32089">
    <property type="entry name" value="METHYL-ACCEPTING CHEMOTAXIS PROTEIN MCPB"/>
    <property type="match status" value="1"/>
</dbReference>
<proteinExistence type="predicted"/>
<feature type="transmembrane region" description="Helical" evidence="3">
    <location>
        <begin position="7"/>
        <end position="30"/>
    </location>
</feature>
<evidence type="ECO:0000256" key="3">
    <source>
        <dbReference type="SAM" id="Phobius"/>
    </source>
</evidence>
<dbReference type="Pfam" id="PF00015">
    <property type="entry name" value="MCPsignal"/>
    <property type="match status" value="1"/>
</dbReference>
<keyword evidence="3" id="KW-1133">Transmembrane helix</keyword>
<keyword evidence="6" id="KW-1185">Reference proteome</keyword>
<protein>
    <submittedName>
        <fullName evidence="5">Methyl-accepting chemotaxis protein 4</fullName>
    </submittedName>
</protein>
<dbReference type="SMART" id="SM00283">
    <property type="entry name" value="MA"/>
    <property type="match status" value="1"/>
</dbReference>
<dbReference type="Gene3D" id="1.10.287.950">
    <property type="entry name" value="Methyl-accepting chemotaxis protein"/>
    <property type="match status" value="1"/>
</dbReference>
<evidence type="ECO:0000256" key="1">
    <source>
        <dbReference type="ARBA" id="ARBA00023224"/>
    </source>
</evidence>
<evidence type="ECO:0000313" key="6">
    <source>
        <dbReference type="Proteomes" id="UP000190080"/>
    </source>
</evidence>
<dbReference type="SUPFAM" id="SSF58104">
    <property type="entry name" value="Methyl-accepting chemotaxis protein (MCP) signaling domain"/>
    <property type="match status" value="1"/>
</dbReference>
<feature type="transmembrane region" description="Helical" evidence="3">
    <location>
        <begin position="36"/>
        <end position="56"/>
    </location>
</feature>
<keyword evidence="3" id="KW-0812">Transmembrane</keyword>
<comment type="caution">
    <text evidence="5">The sequence shown here is derived from an EMBL/GenBank/DDBJ whole genome shotgun (WGS) entry which is preliminary data.</text>
</comment>
<sequence>MRSNKNQIIFSISSVSILCLLVSYLIIWFIPSKALSIPIAALASIVLILILSIFFGKTIGGFLEDFLKELNKISNLDFSMDSKLEKHLKTNKNSSALANSLLKVKSQLDSLVNEMSKSSESMKVSSQQLSKAVDTITEKSSFTRTSLSRIVNSIETRSATSEEISASVQEVNSSISELSQKAMDGSNTANHAKDRATALKEKGQQAVAEINSLYDEKEKKMLSAISDAQVIADIKIMADTIASIAEQTNLLALNASIEAARAGEHGKGFAVVADEVAKLADESKNAVTGIQDTISKVENSVENLSTTGKEILQFINDSVNPKFEGFGEMAEHYYNDSEFVSRMSEEIASMSEQLAATVDQVSEAIQTMSEDEQESAKHAETIKTNTNDSTDKLSQLTDLAKNQLELANHFDSIIKKIQL</sequence>
<name>A0A1V4I779_9CLOT</name>
<dbReference type="AlphaFoldDB" id="A0A1V4I779"/>